<feature type="region of interest" description="Disordered" evidence="1">
    <location>
        <begin position="112"/>
        <end position="148"/>
    </location>
</feature>
<evidence type="ECO:0008006" key="4">
    <source>
        <dbReference type="Google" id="ProtNLM"/>
    </source>
</evidence>
<evidence type="ECO:0000313" key="2">
    <source>
        <dbReference type="EMBL" id="VDD75160.1"/>
    </source>
</evidence>
<dbReference type="GO" id="GO:0000932">
    <property type="term" value="C:P-body"/>
    <property type="evidence" value="ECO:0007669"/>
    <property type="project" value="TreeGrafter"/>
</dbReference>
<dbReference type="Gene3D" id="2.30.30.100">
    <property type="match status" value="1"/>
</dbReference>
<evidence type="ECO:0000313" key="3">
    <source>
        <dbReference type="Proteomes" id="UP000267029"/>
    </source>
</evidence>
<proteinExistence type="predicted"/>
<accession>A0A158QSP3</accession>
<gene>
    <name evidence="2" type="ORF">MCOS_LOCUS1163</name>
</gene>
<dbReference type="STRING" id="53468.A0A158QSP3"/>
<keyword evidence="3" id="KW-1185">Reference proteome</keyword>
<reference evidence="2 3" key="1">
    <citation type="submission" date="2018-10" db="EMBL/GenBank/DDBJ databases">
        <authorList>
            <consortium name="Pathogen Informatics"/>
        </authorList>
    </citation>
    <scope>NUCLEOTIDE SEQUENCE [LARGE SCALE GENOMIC DNA]</scope>
</reference>
<dbReference type="GO" id="GO:0033962">
    <property type="term" value="P:P-body assembly"/>
    <property type="evidence" value="ECO:0007669"/>
    <property type="project" value="TreeGrafter"/>
</dbReference>
<dbReference type="Proteomes" id="UP000267029">
    <property type="component" value="Unassembled WGS sequence"/>
</dbReference>
<organism evidence="2 3">
    <name type="scientific">Mesocestoides corti</name>
    <name type="common">Flatworm</name>
    <dbReference type="NCBI Taxonomy" id="53468"/>
    <lineage>
        <taxon>Eukaryota</taxon>
        <taxon>Metazoa</taxon>
        <taxon>Spiralia</taxon>
        <taxon>Lophotrochozoa</taxon>
        <taxon>Platyhelminthes</taxon>
        <taxon>Cestoda</taxon>
        <taxon>Eucestoda</taxon>
        <taxon>Cyclophyllidea</taxon>
        <taxon>Mesocestoididae</taxon>
        <taxon>Mesocestoides</taxon>
    </lineage>
</organism>
<sequence>MSDFSGYKVEIASNQLGTIVGTVTSYNENKIDLVNALVNGKTVREPQYSVDKQFISQLRIISTLNAPSGDSQAAVGVHQSPSSRDLRRDKLRNIPGACTAYVCDRSPPRVIKTPKSQLRVHHKNPDNSLEKGSAAPKSGNVGAAVRRRNRSKSSEFSFFVHWSQIARMNTTPGEGVAQGYCSGCESDPVASHTSKSANPDRRRRKPKRNASGSSTNGLAAGWESLRIEDFIDKEFDFEANLALFDKKAFYEKADAAEACDGSANGNKGRLRQLFPDVEQVLVEGPNGIGFVPASDANSAETPTPIKAQRQHEQNTVASPLCTPTPAAWSTPTGHKVPFLSSAVHDRILHYLATGKDVDGVVPALPQGLTWDRIIETAGLAVVNAAVNFLKQSPAKMSNRYTSSHRRRNCHPHSTTKFMFLNRTGQQQQPPSSRPPLRVLVLPGTANLAGALAINAARHLACRGGACVLLYCPPTASAGLQPSVNAACGDVTASYRVEMTLAQTLAPKAALFVTDDDDVEAEEDEASIVDSGDGEFTSQAGRMWISRIPGLKVVSTVSGVTCRPRNALIDLLILGQPLDQYDKAIRDWLTNHTAICLTVQVAKPQSSLTSATIFPPRSLKSWLIQLGLPTVSPSQCPLTVDVHLVDVGMSRSLVSRVTGDLRALPPMGLFDTTFTVHLTSKGSM</sequence>
<feature type="region of interest" description="Disordered" evidence="1">
    <location>
        <begin position="68"/>
        <end position="88"/>
    </location>
</feature>
<evidence type="ECO:0000256" key="1">
    <source>
        <dbReference type="SAM" id="MobiDB-lite"/>
    </source>
</evidence>
<dbReference type="OrthoDB" id="10030313at2759"/>
<dbReference type="Gene3D" id="3.40.50.10260">
    <property type="entry name" value="YjeF N-terminal domain"/>
    <property type="match status" value="1"/>
</dbReference>
<protein>
    <recommendedName>
        <fullName evidence="4">DFDF domain-containing protein</fullName>
    </recommendedName>
</protein>
<dbReference type="GO" id="GO:0003729">
    <property type="term" value="F:mRNA binding"/>
    <property type="evidence" value="ECO:0007669"/>
    <property type="project" value="TreeGrafter"/>
</dbReference>
<name>A0A158QSP3_MESCO</name>
<dbReference type="EMBL" id="UXSR01000131">
    <property type="protein sequence ID" value="VDD75160.1"/>
    <property type="molecule type" value="Genomic_DNA"/>
</dbReference>
<dbReference type="InterPro" id="IPR036652">
    <property type="entry name" value="YjeF_N_dom_sf"/>
</dbReference>
<dbReference type="AlphaFoldDB" id="A0A158QSP3"/>
<dbReference type="GO" id="GO:0031087">
    <property type="term" value="P:deadenylation-independent decapping of nuclear-transcribed mRNA"/>
    <property type="evidence" value="ECO:0007669"/>
    <property type="project" value="TreeGrafter"/>
</dbReference>
<dbReference type="PANTHER" id="PTHR13612:SF0">
    <property type="entry name" value="ENHANCER OF MRNA-DECAPPING PROTEIN 3"/>
    <property type="match status" value="1"/>
</dbReference>
<dbReference type="PANTHER" id="PTHR13612">
    <property type="entry name" value="ENHANCER OF MRNA-DECAPPING PROTEIN 3"/>
    <property type="match status" value="1"/>
</dbReference>
<feature type="region of interest" description="Disordered" evidence="1">
    <location>
        <begin position="186"/>
        <end position="217"/>
    </location>
</feature>